<dbReference type="PANTHER" id="PTHR10245">
    <property type="entry name" value="ENDOTHELIAL DIFFERENTIATION-RELATED FACTOR 1 MULTIPROTEIN BRIDGING FACTOR 1"/>
    <property type="match status" value="1"/>
</dbReference>
<proteinExistence type="predicted"/>
<accession>A0A176WNV5</accession>
<dbReference type="GO" id="GO:0005634">
    <property type="term" value="C:nucleus"/>
    <property type="evidence" value="ECO:0007669"/>
    <property type="project" value="TreeGrafter"/>
</dbReference>
<feature type="domain" description="HTH cro/C1-type" evidence="4">
    <location>
        <begin position="88"/>
        <end position="118"/>
    </location>
</feature>
<evidence type="ECO:0000256" key="1">
    <source>
        <dbReference type="ARBA" id="ARBA00023015"/>
    </source>
</evidence>
<dbReference type="InterPro" id="IPR010982">
    <property type="entry name" value="Lambda_DNA-bd_dom_sf"/>
</dbReference>
<gene>
    <name evidence="5" type="ORF">AXG93_2528s1630</name>
</gene>
<dbReference type="GO" id="GO:0003677">
    <property type="term" value="F:DNA binding"/>
    <property type="evidence" value="ECO:0007669"/>
    <property type="project" value="UniProtKB-KW"/>
</dbReference>
<dbReference type="CDD" id="cd00093">
    <property type="entry name" value="HTH_XRE"/>
    <property type="match status" value="1"/>
</dbReference>
<comment type="caution">
    <text evidence="5">The sequence shown here is derived from an EMBL/GenBank/DDBJ whole genome shotgun (WGS) entry which is preliminary data.</text>
</comment>
<reference evidence="5" key="1">
    <citation type="submission" date="2016-03" db="EMBL/GenBank/DDBJ databases">
        <title>Mechanisms controlling the formation of the plant cell surface in tip-growing cells are functionally conserved among land plants.</title>
        <authorList>
            <person name="Honkanen S."/>
            <person name="Jones V.A."/>
            <person name="Morieri G."/>
            <person name="Champion C."/>
            <person name="Hetherington A.J."/>
            <person name="Kelly S."/>
            <person name="Saint-Marcoux D."/>
            <person name="Proust H."/>
            <person name="Prescott H."/>
            <person name="Dolan L."/>
        </authorList>
    </citation>
    <scope>NUCLEOTIDE SEQUENCE [LARGE SCALE GENOMIC DNA]</scope>
    <source>
        <tissue evidence="5">Whole gametophyte</tissue>
    </source>
</reference>
<name>A0A176WNV5_MARPO</name>
<dbReference type="InterPro" id="IPR013729">
    <property type="entry name" value="MBF1_N"/>
</dbReference>
<dbReference type="Proteomes" id="UP000077202">
    <property type="component" value="Unassembled WGS sequence"/>
</dbReference>
<evidence type="ECO:0000259" key="4">
    <source>
        <dbReference type="PROSITE" id="PS50943"/>
    </source>
</evidence>
<keyword evidence="1" id="KW-0805">Transcription regulation</keyword>
<organism evidence="5 6">
    <name type="scientific">Marchantia polymorpha subsp. ruderalis</name>
    <dbReference type="NCBI Taxonomy" id="1480154"/>
    <lineage>
        <taxon>Eukaryota</taxon>
        <taxon>Viridiplantae</taxon>
        <taxon>Streptophyta</taxon>
        <taxon>Embryophyta</taxon>
        <taxon>Marchantiophyta</taxon>
        <taxon>Marchantiopsida</taxon>
        <taxon>Marchantiidae</taxon>
        <taxon>Marchantiales</taxon>
        <taxon>Marchantiaceae</taxon>
        <taxon>Marchantia</taxon>
    </lineage>
</organism>
<dbReference type="AlphaFoldDB" id="A0A176WNV5"/>
<keyword evidence="2" id="KW-0238">DNA-binding</keyword>
<keyword evidence="6" id="KW-1185">Reference proteome</keyword>
<dbReference type="InterPro" id="IPR001387">
    <property type="entry name" value="Cro/C1-type_HTH"/>
</dbReference>
<dbReference type="PANTHER" id="PTHR10245:SF15">
    <property type="entry name" value="ENDOTHELIAL DIFFERENTIATION-RELATED FACTOR 1"/>
    <property type="match status" value="1"/>
</dbReference>
<dbReference type="Gene3D" id="1.10.260.40">
    <property type="entry name" value="lambda repressor-like DNA-binding domains"/>
    <property type="match status" value="1"/>
</dbReference>
<dbReference type="PROSITE" id="PS50943">
    <property type="entry name" value="HTH_CROC1"/>
    <property type="match status" value="1"/>
</dbReference>
<dbReference type="SUPFAM" id="SSF47413">
    <property type="entry name" value="lambda repressor-like DNA-binding domains"/>
    <property type="match status" value="1"/>
</dbReference>
<dbReference type="Pfam" id="PF08523">
    <property type="entry name" value="MBF1"/>
    <property type="match status" value="1"/>
</dbReference>
<protein>
    <recommendedName>
        <fullName evidence="4">HTH cro/C1-type domain-containing protein</fullName>
    </recommendedName>
</protein>
<keyword evidence="3" id="KW-0804">Transcription</keyword>
<evidence type="ECO:0000313" key="6">
    <source>
        <dbReference type="Proteomes" id="UP000077202"/>
    </source>
</evidence>
<evidence type="ECO:0000256" key="3">
    <source>
        <dbReference type="ARBA" id="ARBA00023163"/>
    </source>
</evidence>
<evidence type="ECO:0000313" key="5">
    <source>
        <dbReference type="EMBL" id="OAE34797.1"/>
    </source>
</evidence>
<evidence type="ECO:0000256" key="2">
    <source>
        <dbReference type="ARBA" id="ARBA00023125"/>
    </source>
</evidence>
<dbReference type="EMBL" id="LVLJ01000312">
    <property type="protein sequence ID" value="OAE34797.1"/>
    <property type="molecule type" value="Genomic_DNA"/>
</dbReference>
<sequence length="192" mass="21873">MPMRGAGPVTQDWAPVVIHKRPTKASDARDPKAVNAALRSGVGVSVTKKFEGGTNKKTPQTAINARKLEEETEPVTFERVATEVKHAIQKARLEKKWTQVELAKLINEPPKVVQEYESVSGKEVEVTFGLHLQSHAVKFMGRSQVDDKLYSKRIFYNLNSFLQPKRKSRFTIFRRSTYAIIYLYKNLNCGYF</sequence>